<dbReference type="EC" id="2.4.1.-" evidence="16"/>
<organism evidence="19">
    <name type="scientific">Mucor ambiguus</name>
    <dbReference type="NCBI Taxonomy" id="91626"/>
    <lineage>
        <taxon>Eukaryota</taxon>
        <taxon>Fungi</taxon>
        <taxon>Fungi incertae sedis</taxon>
        <taxon>Mucoromycota</taxon>
        <taxon>Mucoromycotina</taxon>
        <taxon>Mucoromycetes</taxon>
        <taxon>Mucorales</taxon>
        <taxon>Mucorineae</taxon>
        <taxon>Mucoraceae</taxon>
        <taxon>Mucor</taxon>
    </lineage>
</organism>
<dbReference type="InterPro" id="IPR008271">
    <property type="entry name" value="Ser/Thr_kinase_AS"/>
</dbReference>
<dbReference type="OrthoDB" id="40902at2759"/>
<evidence type="ECO:0000256" key="2">
    <source>
        <dbReference type="ARBA" id="ARBA00022527"/>
    </source>
</evidence>
<comment type="subcellular location">
    <subcellularLocation>
        <location evidence="13">Endomembrane system</location>
        <topology evidence="13">Single-pass membrane protein</topology>
    </subcellularLocation>
    <subcellularLocation>
        <location evidence="16">Golgi apparatus</location>
        <location evidence="16">Golgi stack membrane</location>
        <topology evidence="16">Single-pass type II membrane protein</topology>
    </subcellularLocation>
    <subcellularLocation>
        <location evidence="1">Membrane</location>
        <topology evidence="1">Single-pass type II membrane protein</topology>
    </subcellularLocation>
</comment>
<dbReference type="InterPro" id="IPR038577">
    <property type="entry name" value="GT10-like_C_sf"/>
</dbReference>
<keyword evidence="16" id="KW-0333">Golgi apparatus</keyword>
<dbReference type="SUPFAM" id="SSF56112">
    <property type="entry name" value="Protein kinase-like (PK-like)"/>
    <property type="match status" value="1"/>
</dbReference>
<comment type="similarity">
    <text evidence="16">Belongs to the glycosyltransferase 10 family.</text>
</comment>
<evidence type="ECO:0000256" key="14">
    <source>
        <dbReference type="ARBA" id="ARBA00043952"/>
    </source>
</evidence>
<accession>A0A0C9LV90</accession>
<evidence type="ECO:0000256" key="9">
    <source>
        <dbReference type="ARBA" id="ARBA00022968"/>
    </source>
</evidence>
<evidence type="ECO:0000256" key="12">
    <source>
        <dbReference type="ARBA" id="ARBA00023180"/>
    </source>
</evidence>
<reference evidence="19" key="1">
    <citation type="submission" date="2014-09" db="EMBL/GenBank/DDBJ databases">
        <title>Draft genome sequence of an oleaginous Mucoromycotina fungus Mucor ambiguus NBRC6742.</title>
        <authorList>
            <person name="Takeda I."/>
            <person name="Yamane N."/>
            <person name="Morita T."/>
            <person name="Tamano K."/>
            <person name="Machida M."/>
            <person name="Baker S."/>
            <person name="Koike H."/>
        </authorList>
    </citation>
    <scope>NUCLEOTIDE SEQUENCE</scope>
    <source>
        <strain evidence="19">NBRC 6742</strain>
    </source>
</reference>
<dbReference type="InterPro" id="IPR055270">
    <property type="entry name" value="Glyco_tran_10_C"/>
</dbReference>
<dbReference type="SUPFAM" id="SSF53756">
    <property type="entry name" value="UDP-Glycosyltransferase/glycogen phosphorylase"/>
    <property type="match status" value="1"/>
</dbReference>
<gene>
    <name evidence="19" type="ORF">MAM1_0120d05842</name>
</gene>
<evidence type="ECO:0000313" key="20">
    <source>
        <dbReference type="Proteomes" id="UP000053815"/>
    </source>
</evidence>
<dbReference type="FunFam" id="3.40.50.11660:FF:000002">
    <property type="entry name" value="Alpha-(1,3)-fucosyltransferase"/>
    <property type="match status" value="1"/>
</dbReference>
<feature type="domain" description="Protein kinase" evidence="18">
    <location>
        <begin position="372"/>
        <end position="629"/>
    </location>
</feature>
<keyword evidence="4 16" id="KW-0808">Transferase</keyword>
<keyword evidence="11" id="KW-0472">Membrane</keyword>
<dbReference type="PROSITE" id="PS00108">
    <property type="entry name" value="PROTEIN_KINASE_ST"/>
    <property type="match status" value="1"/>
</dbReference>
<dbReference type="GO" id="GO:0032580">
    <property type="term" value="C:Golgi cisterna membrane"/>
    <property type="evidence" value="ECO:0007669"/>
    <property type="project" value="UniProtKB-SubCell"/>
</dbReference>
<dbReference type="EMBL" id="DF836409">
    <property type="protein sequence ID" value="GAN06360.1"/>
    <property type="molecule type" value="Genomic_DNA"/>
</dbReference>
<dbReference type="Pfam" id="PF00069">
    <property type="entry name" value="Pkinase"/>
    <property type="match status" value="1"/>
</dbReference>
<keyword evidence="6 15" id="KW-0547">Nucleotide-binding</keyword>
<dbReference type="InterPro" id="IPR031481">
    <property type="entry name" value="Glyco_tran_10_N"/>
</dbReference>
<dbReference type="Pfam" id="PF17039">
    <property type="entry name" value="Glyco_tran_10_N"/>
    <property type="match status" value="1"/>
</dbReference>
<dbReference type="CDD" id="cd05117">
    <property type="entry name" value="STKc_CAMK"/>
    <property type="match status" value="1"/>
</dbReference>
<keyword evidence="5 16" id="KW-0812">Transmembrane</keyword>
<evidence type="ECO:0000256" key="13">
    <source>
        <dbReference type="ARBA" id="ARBA00037847"/>
    </source>
</evidence>
<dbReference type="PROSITE" id="PS00107">
    <property type="entry name" value="PROTEIN_KINASE_ATP"/>
    <property type="match status" value="1"/>
</dbReference>
<feature type="region of interest" description="Disordered" evidence="17">
    <location>
        <begin position="668"/>
        <end position="690"/>
    </location>
</feature>
<dbReference type="Pfam" id="PF00852">
    <property type="entry name" value="Glyco_transf_10"/>
    <property type="match status" value="1"/>
</dbReference>
<dbReference type="Proteomes" id="UP000053815">
    <property type="component" value="Unassembled WGS sequence"/>
</dbReference>
<protein>
    <recommendedName>
        <fullName evidence="16">Fucosyltransferase</fullName>
        <ecNumber evidence="16">2.4.1.-</ecNumber>
    </recommendedName>
</protein>
<evidence type="ECO:0000256" key="7">
    <source>
        <dbReference type="ARBA" id="ARBA00022777"/>
    </source>
</evidence>
<dbReference type="GO" id="GO:0005524">
    <property type="term" value="F:ATP binding"/>
    <property type="evidence" value="ECO:0007669"/>
    <property type="project" value="UniProtKB-UniRule"/>
</dbReference>
<keyword evidence="20" id="KW-1185">Reference proteome</keyword>
<dbReference type="UniPathway" id="UPA00378"/>
<dbReference type="FunFam" id="1.10.510.10:FF:000026">
    <property type="entry name" value="Calcium/calmodulin-dependent protein kinase type 1"/>
    <property type="match status" value="1"/>
</dbReference>
<dbReference type="InterPro" id="IPR000719">
    <property type="entry name" value="Prot_kinase_dom"/>
</dbReference>
<keyword evidence="2" id="KW-0723">Serine/threonine-protein kinase</keyword>
<evidence type="ECO:0000256" key="6">
    <source>
        <dbReference type="ARBA" id="ARBA00022741"/>
    </source>
</evidence>
<evidence type="ECO:0000259" key="18">
    <source>
        <dbReference type="PROSITE" id="PS50011"/>
    </source>
</evidence>
<dbReference type="AlphaFoldDB" id="A0A0C9LV90"/>
<dbReference type="GO" id="GO:0004674">
    <property type="term" value="F:protein serine/threonine kinase activity"/>
    <property type="evidence" value="ECO:0007669"/>
    <property type="project" value="UniProtKB-KW"/>
</dbReference>
<evidence type="ECO:0000313" key="19">
    <source>
        <dbReference type="EMBL" id="GAN06360.1"/>
    </source>
</evidence>
<dbReference type="PANTHER" id="PTHR24347">
    <property type="entry name" value="SERINE/THREONINE-PROTEIN KINASE"/>
    <property type="match status" value="1"/>
</dbReference>
<dbReference type="Gene3D" id="3.40.50.11660">
    <property type="entry name" value="Glycosyl transferase family 10, C-terminal domain"/>
    <property type="match status" value="1"/>
</dbReference>
<dbReference type="GO" id="GO:0008417">
    <property type="term" value="F:fucosyltransferase activity"/>
    <property type="evidence" value="ECO:0007669"/>
    <property type="project" value="UniProtKB-ARBA"/>
</dbReference>
<evidence type="ECO:0000256" key="5">
    <source>
        <dbReference type="ARBA" id="ARBA00022692"/>
    </source>
</evidence>
<dbReference type="SMART" id="SM00220">
    <property type="entry name" value="S_TKc"/>
    <property type="match status" value="1"/>
</dbReference>
<dbReference type="FunFam" id="3.30.200.20:FF:000042">
    <property type="entry name" value="Aurora kinase A"/>
    <property type="match status" value="1"/>
</dbReference>
<evidence type="ECO:0000256" key="16">
    <source>
        <dbReference type="RuleBase" id="RU003832"/>
    </source>
</evidence>
<evidence type="ECO:0000256" key="15">
    <source>
        <dbReference type="PROSITE-ProRule" id="PRU10141"/>
    </source>
</evidence>
<evidence type="ECO:0000256" key="4">
    <source>
        <dbReference type="ARBA" id="ARBA00022679"/>
    </source>
</evidence>
<evidence type="ECO:0000256" key="10">
    <source>
        <dbReference type="ARBA" id="ARBA00022989"/>
    </source>
</evidence>
<evidence type="ECO:0000256" key="17">
    <source>
        <dbReference type="SAM" id="MobiDB-lite"/>
    </source>
</evidence>
<keyword evidence="12" id="KW-0325">Glycoprotein</keyword>
<keyword evidence="8 15" id="KW-0067">ATP-binding</keyword>
<evidence type="ECO:0000256" key="8">
    <source>
        <dbReference type="ARBA" id="ARBA00022840"/>
    </source>
</evidence>
<evidence type="ECO:0000256" key="1">
    <source>
        <dbReference type="ARBA" id="ARBA00004606"/>
    </source>
</evidence>
<dbReference type="InterPro" id="IPR011009">
    <property type="entry name" value="Kinase-like_dom_sf"/>
</dbReference>
<dbReference type="Gene3D" id="3.30.200.20">
    <property type="entry name" value="Phosphorylase Kinase, domain 1"/>
    <property type="match status" value="1"/>
</dbReference>
<name>A0A0C9LV90_9FUNG</name>
<dbReference type="PROSITE" id="PS50011">
    <property type="entry name" value="PROTEIN_KINASE_DOM"/>
    <property type="match status" value="1"/>
</dbReference>
<keyword evidence="7 19" id="KW-0418">Kinase</keyword>
<dbReference type="InterPro" id="IPR017441">
    <property type="entry name" value="Protein_kinase_ATP_BS"/>
</dbReference>
<dbReference type="Gene3D" id="1.10.510.10">
    <property type="entry name" value="Transferase(Phosphotransferase) domain 1"/>
    <property type="match status" value="1"/>
</dbReference>
<keyword evidence="3 16" id="KW-0328">Glycosyltransferase</keyword>
<evidence type="ECO:0000256" key="3">
    <source>
        <dbReference type="ARBA" id="ARBA00022676"/>
    </source>
</evidence>
<keyword evidence="9" id="KW-0735">Signal-anchor</keyword>
<evidence type="ECO:0000256" key="11">
    <source>
        <dbReference type="ARBA" id="ARBA00023136"/>
    </source>
</evidence>
<dbReference type="STRING" id="91626.A0A0C9LV90"/>
<proteinExistence type="inferred from homology"/>
<keyword evidence="10" id="KW-1133">Transmembrane helix</keyword>
<feature type="binding site" evidence="15">
    <location>
        <position position="411"/>
    </location>
    <ligand>
        <name>ATP</name>
        <dbReference type="ChEBI" id="CHEBI:30616"/>
    </ligand>
</feature>
<comment type="pathway">
    <text evidence="14">Protein modification.</text>
</comment>
<sequence>MVQLIPIIYWTKWFDSHQWEGYNIDTCELPYHCQLTHDRNQLTDSSVVIFHASDMNDKKDMPPMKKDRAWVYHNAEAPKYQPEIIDKMQYSMTYRLDSDFLWGYLEKDHLLQQMQKPRNKQQFKRKTPVAWIVSNCKASNYRHHYVRELSKWIDVDIYGHCMNNQQYPDNTTTIDLISQYHFYLSFENSNCKDYVTEKLSNTYVAGSIPIVDGPSDYGPFIPNTHSVIRVDQFEHPKELATYLQRVLADKTLYDSYFDYRRENGLSDRFLSTLDAYKQGKCNLCKLAYERYTNMSLYYPGKKIYLDNTCIDYKHYSFTKTSLWRIYLPLMVLILIVSLCSSKVRRVLALFKKTHEEDDDSPKYPPALTAKYTIHEKKLGVGSFAVVKECSERSTGEKYAVKIILKKVIAGKEHMLDSELDILKKVRHEHIVSLHDIFEDTNAVYIISDLCTGGELFQRIVERGTYTEAVASDLVRQMLEGLAYLHSQNIVHRDIKPENLLFKTPAENAELLITDFGLSKLLKNNNEVLTTACGTPGYVAPEVLLGTGHGKPVDIWSVGVIMYTLLSGYTPFYGEDQNELFDSIMKGKYDFDDEYWEDISDEAKNMINRLLTFDPKERVTAEEALKDVWITSEEDNGINLAPNVRKGFNSRRTLKSLVTAVAAINKWKQAEHPTLEEEEEENKKVGEEEAQ</sequence>